<dbReference type="SMART" id="SM00493">
    <property type="entry name" value="TOPRIM"/>
    <property type="match status" value="1"/>
</dbReference>
<dbReference type="RefSeq" id="WP_343353764.1">
    <property type="nucleotide sequence ID" value="NZ_CP145316.1"/>
</dbReference>
<feature type="domain" description="Topo IA-type catalytic" evidence="12">
    <location>
        <begin position="129"/>
        <end position="559"/>
    </location>
</feature>
<evidence type="ECO:0000313" key="14">
    <source>
        <dbReference type="Proteomes" id="UP001434737"/>
    </source>
</evidence>
<keyword evidence="7 10" id="KW-0799">Topoisomerase</keyword>
<dbReference type="Gene3D" id="1.10.460.10">
    <property type="entry name" value="Topoisomerase I, domain 2"/>
    <property type="match status" value="1"/>
</dbReference>
<gene>
    <name evidence="10 13" type="primary">topA</name>
    <name evidence="13" type="ORF">V3I05_01355</name>
</gene>
<evidence type="ECO:0000256" key="7">
    <source>
        <dbReference type="ARBA" id="ARBA00023029"/>
    </source>
</evidence>
<feature type="site" description="Interaction with DNA" evidence="10">
    <location>
        <position position="491"/>
    </location>
</feature>
<dbReference type="Pfam" id="PF01751">
    <property type="entry name" value="Toprim"/>
    <property type="match status" value="1"/>
</dbReference>
<evidence type="ECO:0000256" key="3">
    <source>
        <dbReference type="ARBA" id="ARBA00022723"/>
    </source>
</evidence>
<dbReference type="InterPro" id="IPR013826">
    <property type="entry name" value="Topo_IA_cen_sub3"/>
</dbReference>
<dbReference type="InterPro" id="IPR013497">
    <property type="entry name" value="Topo_IA_cen"/>
</dbReference>
<dbReference type="Pfam" id="PF01396">
    <property type="entry name" value="Zn_ribbon_Top1"/>
    <property type="match status" value="3"/>
</dbReference>
<dbReference type="InterPro" id="IPR013825">
    <property type="entry name" value="Topo_IA_cen_sub2"/>
</dbReference>
<keyword evidence="4" id="KW-0863">Zinc-finger</keyword>
<evidence type="ECO:0000256" key="10">
    <source>
        <dbReference type="HAMAP-Rule" id="MF_00952"/>
    </source>
</evidence>
<evidence type="ECO:0000256" key="4">
    <source>
        <dbReference type="ARBA" id="ARBA00022771"/>
    </source>
</evidence>
<keyword evidence="8 10" id="KW-0238">DNA-binding</keyword>
<feature type="active site" description="O-(5'-phospho-DNA)-tyrosine intermediate" evidence="10">
    <location>
        <position position="300"/>
    </location>
</feature>
<dbReference type="PROSITE" id="PS00396">
    <property type="entry name" value="TOPO_IA_1"/>
    <property type="match status" value="1"/>
</dbReference>
<dbReference type="HAMAP" id="MF_00952">
    <property type="entry name" value="Topoisom_1_prok"/>
    <property type="match status" value="1"/>
</dbReference>
<dbReference type="InterPro" id="IPR003601">
    <property type="entry name" value="Topo_IA_2"/>
</dbReference>
<dbReference type="Proteomes" id="UP001434737">
    <property type="component" value="Chromosome"/>
</dbReference>
<dbReference type="InterPro" id="IPR005733">
    <property type="entry name" value="TopoI_bac-type"/>
</dbReference>
<dbReference type="CDD" id="cd03363">
    <property type="entry name" value="TOPRIM_TopoIA_TopoI"/>
    <property type="match status" value="1"/>
</dbReference>
<dbReference type="InterPro" id="IPR013824">
    <property type="entry name" value="Topo_IA_cen_sub1"/>
</dbReference>
<dbReference type="Gene3D" id="2.70.20.10">
    <property type="entry name" value="Topoisomerase I, domain 3"/>
    <property type="match status" value="1"/>
</dbReference>
<feature type="site" description="Interaction with DNA" evidence="10">
    <location>
        <position position="140"/>
    </location>
</feature>
<dbReference type="PANTHER" id="PTHR42785:SF1">
    <property type="entry name" value="DNA TOPOISOMERASE"/>
    <property type="match status" value="1"/>
</dbReference>
<dbReference type="InterPro" id="IPR006171">
    <property type="entry name" value="TOPRIM_dom"/>
</dbReference>
<dbReference type="InterPro" id="IPR023405">
    <property type="entry name" value="Topo_IA_core_domain"/>
</dbReference>
<evidence type="ECO:0000256" key="9">
    <source>
        <dbReference type="ARBA" id="ARBA00023235"/>
    </source>
</evidence>
<dbReference type="PROSITE" id="PS52039">
    <property type="entry name" value="TOPO_IA_2"/>
    <property type="match status" value="1"/>
</dbReference>
<feature type="site" description="Interaction with DNA" evidence="10">
    <location>
        <position position="302"/>
    </location>
</feature>
<keyword evidence="6" id="KW-0460">Magnesium</keyword>
<name>A0ABZ3F5B3_9HELI</name>
<comment type="similarity">
    <text evidence="2 10">Belongs to the type IA topoisomerase family.</text>
</comment>
<keyword evidence="9 10" id="KW-0413">Isomerase</keyword>
<dbReference type="InterPro" id="IPR000380">
    <property type="entry name" value="Topo_IA"/>
</dbReference>
<evidence type="ECO:0000256" key="1">
    <source>
        <dbReference type="ARBA" id="ARBA00000213"/>
    </source>
</evidence>
<dbReference type="EMBL" id="CP145316">
    <property type="protein sequence ID" value="XAM18358.1"/>
    <property type="molecule type" value="Genomic_DNA"/>
</dbReference>
<feature type="domain" description="Toprim" evidence="11">
    <location>
        <begin position="2"/>
        <end position="113"/>
    </location>
</feature>
<evidence type="ECO:0000256" key="6">
    <source>
        <dbReference type="ARBA" id="ARBA00022842"/>
    </source>
</evidence>
<reference evidence="13 14" key="1">
    <citation type="submission" date="2024-02" db="EMBL/GenBank/DDBJ databases">
        <title>Genome and pathogenicity analysis of Helicobacter mastomyrinus isolated from mice.</title>
        <authorList>
            <person name="Zhu L."/>
        </authorList>
    </citation>
    <scope>NUCLEOTIDE SEQUENCE [LARGE SCALE GENOMIC DNA]</scope>
    <source>
        <strain evidence="13 14">Hm-17</strain>
    </source>
</reference>
<feature type="region of interest" description="Interaction with DNA" evidence="10">
    <location>
        <begin position="163"/>
        <end position="168"/>
    </location>
</feature>
<comment type="subunit">
    <text evidence="10">Monomer.</text>
</comment>
<dbReference type="GO" id="GO:0003917">
    <property type="term" value="F:DNA topoisomerase type I (single strand cut, ATP-independent) activity"/>
    <property type="evidence" value="ECO:0007669"/>
    <property type="project" value="UniProtKB-EC"/>
</dbReference>
<dbReference type="EC" id="5.6.2.1" evidence="10"/>
<dbReference type="Gene3D" id="3.40.50.140">
    <property type="match status" value="1"/>
</dbReference>
<dbReference type="SMART" id="SM00437">
    <property type="entry name" value="TOP1Ac"/>
    <property type="match status" value="1"/>
</dbReference>
<accession>A0ABZ3F5B3</accession>
<dbReference type="NCBIfam" id="TIGR01051">
    <property type="entry name" value="topA_bact"/>
    <property type="match status" value="1"/>
</dbReference>
<dbReference type="InterPro" id="IPR003602">
    <property type="entry name" value="Topo_IA_DNA-bd_dom"/>
</dbReference>
<keyword evidence="3" id="KW-0479">Metal-binding</keyword>
<evidence type="ECO:0000256" key="8">
    <source>
        <dbReference type="ARBA" id="ARBA00023125"/>
    </source>
</evidence>
<protein>
    <recommendedName>
        <fullName evidence="10">DNA topoisomerase 1</fullName>
        <ecNumber evidence="10">5.6.2.1</ecNumber>
    </recommendedName>
    <alternativeName>
        <fullName evidence="10">DNA topoisomerase I</fullName>
    </alternativeName>
</protein>
<dbReference type="SUPFAM" id="SSF57783">
    <property type="entry name" value="Zinc beta-ribbon"/>
    <property type="match status" value="2"/>
</dbReference>
<evidence type="ECO:0000259" key="12">
    <source>
        <dbReference type="PROSITE" id="PS52039"/>
    </source>
</evidence>
<evidence type="ECO:0000256" key="2">
    <source>
        <dbReference type="ARBA" id="ARBA00009446"/>
    </source>
</evidence>
<dbReference type="InterPro" id="IPR023406">
    <property type="entry name" value="Topo_IA_AS"/>
</dbReference>
<evidence type="ECO:0000256" key="5">
    <source>
        <dbReference type="ARBA" id="ARBA00022833"/>
    </source>
</evidence>
<keyword evidence="14" id="KW-1185">Reference proteome</keyword>
<dbReference type="SUPFAM" id="SSF56712">
    <property type="entry name" value="Prokaryotic type I DNA topoisomerase"/>
    <property type="match status" value="1"/>
</dbReference>
<dbReference type="Pfam" id="PF01131">
    <property type="entry name" value="Topoisom_bac"/>
    <property type="match status" value="1"/>
</dbReference>
<sequence length="745" mass="84426">MKDLIIVESPAKAKTIKNFLGNNYEVIASKGHIRDLPKYSFGIEIKDKTFTPQYDIDKDHQEIVDKIQNASKKVKTTYIATDEDREGEAIGYHITQALERPYDEFPRIVFHEITKNAITHSLANPRKIDMSKVNAQQARRLLDRIVGFKLSQLMSSKIQKGLSAGRVQSAALKIIVDREREIRAFKPTIYYTINATFTLPSKESIESELIIYDKKLEKLSLQDSKAVEAMCQYIKSAQFIIEEISKKSKKTPTPAPFMTSTLQQSASNLLGFSPSRTMSVAQRLYEGVNTNFGTMGVITYMRTDSLNIAKEAQNAARAVLKKTYGESYVPKKPKIYATRSKSAQEAHEAIRPTNLDFTPQMAKSCLKPEEYKLYTLIYNRFLASQSEDAIFETQNIIFSAKEGEHKVSFKANGRKLVFDGFYKITGSDDKDKLLPECKEGESVLLQDLEAIEKSTEAPSRYNEASIIKSMESLGIGRPSTYAPTIALLVAREYVQLDKKQLVPSESAFKVIEMLEEHFNEIVDTHFSAGLENKLDDIAQEKIDWEAMLWEFYEPFMQKIESGKKDIVSQKVIIPTGEICPKCGKELVQRQSRYGEFVACSGYPKCKYIKPNENKEQGISQDNGVCEKCGKPMVKKFGRNGEFLACSGYPTCKNTKSLSNKPQAKSVEDVACPQCGGEIVQRFSRRGAFFGCKNYPKCNFISKFQPTKEKCPECGGIMCEREYRKKHIYECLKCKHQVEKYLPPPP</sequence>
<dbReference type="PANTHER" id="PTHR42785">
    <property type="entry name" value="DNA TOPOISOMERASE, TYPE IA, CORE"/>
    <property type="match status" value="1"/>
</dbReference>
<dbReference type="InterPro" id="IPR013498">
    <property type="entry name" value="Topo_IA_Znf"/>
</dbReference>
<evidence type="ECO:0000313" key="13">
    <source>
        <dbReference type="EMBL" id="XAM18358.1"/>
    </source>
</evidence>
<keyword evidence="5" id="KW-0862">Zinc</keyword>
<comment type="catalytic activity">
    <reaction evidence="1 10">
        <text>ATP-independent breakage of single-stranded DNA, followed by passage and rejoining.</text>
        <dbReference type="EC" id="5.6.2.1"/>
    </reaction>
</comment>
<dbReference type="PRINTS" id="PR00417">
    <property type="entry name" value="PRTPISMRASEI"/>
</dbReference>
<organism evidence="13 14">
    <name type="scientific">Helicobacter mastomyrinus</name>
    <dbReference type="NCBI Taxonomy" id="287948"/>
    <lineage>
        <taxon>Bacteria</taxon>
        <taxon>Pseudomonadati</taxon>
        <taxon>Campylobacterota</taxon>
        <taxon>Epsilonproteobacteria</taxon>
        <taxon>Campylobacterales</taxon>
        <taxon>Helicobacteraceae</taxon>
        <taxon>Helicobacter</taxon>
    </lineage>
</organism>
<proteinExistence type="inferred from homology"/>
<feature type="site" description="Interaction with DNA" evidence="10">
    <location>
        <position position="32"/>
    </location>
</feature>
<comment type="caution">
    <text evidence="10">Lacks conserved residue(s) required for the propagation of feature annotation.</text>
</comment>
<comment type="function">
    <text evidence="10">Releases the supercoiling and torsional tension of DNA, which is introduced during the DNA replication and transcription, by transiently cleaving and rejoining one strand of the DNA duplex. Introduces a single-strand break via transesterification at a target site in duplex DNA. The scissile phosphodiester is attacked by the catalytic tyrosine of the enzyme, resulting in the formation of a DNA-(5'-phosphotyrosyl)-enzyme intermediate and the expulsion of a 3'-OH DNA strand. The free DNA strand then undergoes passage around the unbroken strand, thus removing DNA supercoils. Finally, in the religation step, the DNA 3'-OH attacks the covalent intermediate to expel the active-site tyrosine and restore the DNA phosphodiester backbone.</text>
</comment>
<evidence type="ECO:0000259" key="11">
    <source>
        <dbReference type="PROSITE" id="PS50880"/>
    </source>
</evidence>
<dbReference type="Gene3D" id="3.30.65.10">
    <property type="entry name" value="Bacterial Topoisomerase I, domain 1"/>
    <property type="match status" value="2"/>
</dbReference>
<dbReference type="SMART" id="SM00436">
    <property type="entry name" value="TOP1Bc"/>
    <property type="match status" value="1"/>
</dbReference>
<dbReference type="InterPro" id="IPR028612">
    <property type="entry name" value="Topoisom_1_IA"/>
</dbReference>
<dbReference type="Gene3D" id="1.10.290.10">
    <property type="entry name" value="Topoisomerase I, domain 4"/>
    <property type="match status" value="1"/>
</dbReference>
<dbReference type="CDD" id="cd00186">
    <property type="entry name" value="TOP1Ac"/>
    <property type="match status" value="1"/>
</dbReference>
<dbReference type="InterPro" id="IPR034149">
    <property type="entry name" value="TOPRIM_TopoI"/>
</dbReference>
<feature type="site" description="Interaction with DNA" evidence="10">
    <location>
        <position position="143"/>
    </location>
</feature>
<dbReference type="PROSITE" id="PS50880">
    <property type="entry name" value="TOPRIM"/>
    <property type="match status" value="1"/>
</dbReference>
<feature type="site" description="Interaction with DNA" evidence="10">
    <location>
        <position position="139"/>
    </location>
</feature>